<gene>
    <name evidence="5 9" type="primary">rplE</name>
    <name evidence="9" type="ORF">BGE01nite_06510</name>
</gene>
<dbReference type="InterPro" id="IPR020929">
    <property type="entry name" value="Ribosomal_uL5_CS"/>
</dbReference>
<dbReference type="InterPro" id="IPR020930">
    <property type="entry name" value="Ribosomal_uL5_bac-type"/>
</dbReference>
<dbReference type="GO" id="GO:0003735">
    <property type="term" value="F:structural constituent of ribosome"/>
    <property type="evidence" value="ECO:0007669"/>
    <property type="project" value="InterPro"/>
</dbReference>
<dbReference type="Pfam" id="PF00673">
    <property type="entry name" value="Ribosomal_L5_C"/>
    <property type="match status" value="1"/>
</dbReference>
<feature type="domain" description="Large ribosomal subunit protein uL5 C-terminal" evidence="8">
    <location>
        <begin position="86"/>
        <end position="178"/>
    </location>
</feature>
<evidence type="ECO:0000259" key="7">
    <source>
        <dbReference type="Pfam" id="PF00281"/>
    </source>
</evidence>
<comment type="similarity">
    <text evidence="1 5 6">Belongs to the universal ribosomal protein uL5 family.</text>
</comment>
<evidence type="ECO:0000256" key="4">
    <source>
        <dbReference type="ARBA" id="ARBA00035245"/>
    </source>
</evidence>
<dbReference type="Proteomes" id="UP000321577">
    <property type="component" value="Unassembled WGS sequence"/>
</dbReference>
<dbReference type="EMBL" id="BKAG01000003">
    <property type="protein sequence ID" value="GEP41360.1"/>
    <property type="molecule type" value="Genomic_DNA"/>
</dbReference>
<keyword evidence="5" id="KW-0694">RNA-binding</keyword>
<dbReference type="GO" id="GO:0019843">
    <property type="term" value="F:rRNA binding"/>
    <property type="evidence" value="ECO:0007669"/>
    <property type="project" value="UniProtKB-UniRule"/>
</dbReference>
<comment type="function">
    <text evidence="5">This is 1 of the proteins that bind and probably mediate the attachment of the 5S RNA into the large ribosomal subunit, where it forms part of the central protuberance. In the 70S ribosome it contacts protein S13 of the 30S subunit (bridge B1b), connecting the 2 subunits; this bridge is implicated in subunit movement. Contacts the P site tRNA; the 5S rRNA and some of its associated proteins might help stabilize positioning of ribosome-bound tRNAs.</text>
</comment>
<dbReference type="Pfam" id="PF00281">
    <property type="entry name" value="Ribosomal_L5"/>
    <property type="match status" value="1"/>
</dbReference>
<name>A0A512M3P3_9BACT</name>
<protein>
    <recommendedName>
        <fullName evidence="4 5">Large ribosomal subunit protein uL5</fullName>
    </recommendedName>
</protein>
<keyword evidence="3 5" id="KW-0687">Ribonucleoprotein</keyword>
<keyword evidence="5" id="KW-0699">rRNA-binding</keyword>
<dbReference type="PIRSF" id="PIRSF002161">
    <property type="entry name" value="Ribosomal_L5"/>
    <property type="match status" value="1"/>
</dbReference>
<keyword evidence="5" id="KW-0820">tRNA-binding</keyword>
<organism evidence="9 10">
    <name type="scientific">Brevifollis gellanilyticus</name>
    <dbReference type="NCBI Taxonomy" id="748831"/>
    <lineage>
        <taxon>Bacteria</taxon>
        <taxon>Pseudomonadati</taxon>
        <taxon>Verrucomicrobiota</taxon>
        <taxon>Verrucomicrobiia</taxon>
        <taxon>Verrucomicrobiales</taxon>
        <taxon>Verrucomicrobiaceae</taxon>
    </lineage>
</organism>
<dbReference type="InterPro" id="IPR002132">
    <property type="entry name" value="Ribosomal_uL5"/>
</dbReference>
<keyword evidence="10" id="KW-1185">Reference proteome</keyword>
<keyword evidence="2 5" id="KW-0689">Ribosomal protein</keyword>
<accession>A0A512M3P3</accession>
<dbReference type="GO" id="GO:1990904">
    <property type="term" value="C:ribonucleoprotein complex"/>
    <property type="evidence" value="ECO:0007669"/>
    <property type="project" value="UniProtKB-KW"/>
</dbReference>
<evidence type="ECO:0000259" key="8">
    <source>
        <dbReference type="Pfam" id="PF00673"/>
    </source>
</evidence>
<dbReference type="InterPro" id="IPR022803">
    <property type="entry name" value="Ribosomal_uL5_dom_sf"/>
</dbReference>
<dbReference type="RefSeq" id="WP_146848822.1">
    <property type="nucleotide sequence ID" value="NZ_BKAG01000003.1"/>
</dbReference>
<dbReference type="OrthoDB" id="9806626at2"/>
<dbReference type="AlphaFoldDB" id="A0A512M3P3"/>
<evidence type="ECO:0000313" key="9">
    <source>
        <dbReference type="EMBL" id="GEP41360.1"/>
    </source>
</evidence>
<dbReference type="SUPFAM" id="SSF55282">
    <property type="entry name" value="RL5-like"/>
    <property type="match status" value="1"/>
</dbReference>
<dbReference type="PROSITE" id="PS00358">
    <property type="entry name" value="RIBOSOMAL_L5"/>
    <property type="match status" value="1"/>
</dbReference>
<feature type="domain" description="Large ribosomal subunit protein uL5 N-terminal" evidence="7">
    <location>
        <begin position="25"/>
        <end position="81"/>
    </location>
</feature>
<dbReference type="InterPro" id="IPR031309">
    <property type="entry name" value="Ribosomal_uL5_C"/>
</dbReference>
<proteinExistence type="inferred from homology"/>
<sequence>MTPVLKTLYSEKIRSSLKTQLGVENIHQVPKLDKIVINCSVGSQGERKQAIEDAVNEVQLITGQKPVITKSKKAIANFKLRIGENVGVKVTLRGNKMYDFLMRLVRTALPRVRDFRGVAPRSFDGRGNYTLGITDQSIFPEIELEKIKRSLGFDITFVTSTNNDDHARELLRALGMPFRGKINQQGGKSESAETEAAAA</sequence>
<reference evidence="9 10" key="1">
    <citation type="submission" date="2019-07" db="EMBL/GenBank/DDBJ databases">
        <title>Whole genome shotgun sequence of Brevifollis gellanilyticus NBRC 108608.</title>
        <authorList>
            <person name="Hosoyama A."/>
            <person name="Uohara A."/>
            <person name="Ohji S."/>
            <person name="Ichikawa N."/>
        </authorList>
    </citation>
    <scope>NUCLEOTIDE SEQUENCE [LARGE SCALE GENOMIC DNA]</scope>
    <source>
        <strain evidence="9 10">NBRC 108608</strain>
    </source>
</reference>
<evidence type="ECO:0000256" key="1">
    <source>
        <dbReference type="ARBA" id="ARBA00008553"/>
    </source>
</evidence>
<dbReference type="HAMAP" id="MF_01333_B">
    <property type="entry name" value="Ribosomal_uL5_B"/>
    <property type="match status" value="1"/>
</dbReference>
<dbReference type="NCBIfam" id="NF000585">
    <property type="entry name" value="PRK00010.1"/>
    <property type="match status" value="1"/>
</dbReference>
<dbReference type="InterPro" id="IPR031310">
    <property type="entry name" value="Ribosomal_uL5_N"/>
</dbReference>
<dbReference type="Gene3D" id="3.30.1440.10">
    <property type="match status" value="1"/>
</dbReference>
<comment type="subunit">
    <text evidence="5">Part of the 50S ribosomal subunit; part of the 5S rRNA/L5/L18/L25 subcomplex. Contacts the 5S rRNA and the P site tRNA. Forms a bridge to the 30S subunit in the 70S ribosome.</text>
</comment>
<evidence type="ECO:0000256" key="3">
    <source>
        <dbReference type="ARBA" id="ARBA00023274"/>
    </source>
</evidence>
<evidence type="ECO:0000256" key="6">
    <source>
        <dbReference type="RuleBase" id="RU003930"/>
    </source>
</evidence>
<dbReference type="GO" id="GO:0006412">
    <property type="term" value="P:translation"/>
    <property type="evidence" value="ECO:0007669"/>
    <property type="project" value="UniProtKB-UniRule"/>
</dbReference>
<dbReference type="GO" id="GO:0000049">
    <property type="term" value="F:tRNA binding"/>
    <property type="evidence" value="ECO:0007669"/>
    <property type="project" value="UniProtKB-UniRule"/>
</dbReference>
<dbReference type="GO" id="GO:0005840">
    <property type="term" value="C:ribosome"/>
    <property type="evidence" value="ECO:0007669"/>
    <property type="project" value="UniProtKB-KW"/>
</dbReference>
<comment type="caution">
    <text evidence="9">The sequence shown here is derived from an EMBL/GenBank/DDBJ whole genome shotgun (WGS) entry which is preliminary data.</text>
</comment>
<dbReference type="PANTHER" id="PTHR11994">
    <property type="entry name" value="60S RIBOSOMAL PROTEIN L11-RELATED"/>
    <property type="match status" value="1"/>
</dbReference>
<dbReference type="FunFam" id="3.30.1440.10:FF:000001">
    <property type="entry name" value="50S ribosomal protein L5"/>
    <property type="match status" value="1"/>
</dbReference>
<evidence type="ECO:0000313" key="10">
    <source>
        <dbReference type="Proteomes" id="UP000321577"/>
    </source>
</evidence>
<evidence type="ECO:0000256" key="2">
    <source>
        <dbReference type="ARBA" id="ARBA00022980"/>
    </source>
</evidence>
<evidence type="ECO:0000256" key="5">
    <source>
        <dbReference type="HAMAP-Rule" id="MF_01333"/>
    </source>
</evidence>